<sequence length="227" mass="25114">MAHVNTSASSPAYSPAPSSSSGRDLLDEIYALSDSTILHQRAINNLSEALDILRNSPTTSANLQYAYGRSVTGVAAIKRLRALQFEAGDTALCRGAAEKENPRTESTSRGVCYPPVVTQKRRRRRYFESAYKRKVAQMVREHALPIDIVCRELNLNASLLRRWLQEFDVEQALGSAVPQPILSAAESARAPQELLQQTQADNQLLKKLLAVFVREITHVAALQEKGE</sequence>
<comment type="caution">
    <text evidence="2">The sequence shown here is derived from an EMBL/GenBank/DDBJ whole genome shotgun (WGS) entry which is preliminary data.</text>
</comment>
<protein>
    <submittedName>
        <fullName evidence="2">Transposase</fullName>
    </submittedName>
</protein>
<dbReference type="GO" id="GO:0004803">
    <property type="term" value="F:transposase activity"/>
    <property type="evidence" value="ECO:0007669"/>
    <property type="project" value="InterPro"/>
</dbReference>
<name>A0A4R2MW60_9BURK</name>
<dbReference type="SUPFAM" id="SSF46689">
    <property type="entry name" value="Homeodomain-like"/>
    <property type="match status" value="1"/>
</dbReference>
<keyword evidence="3" id="KW-1185">Reference proteome</keyword>
<dbReference type="GO" id="GO:0003677">
    <property type="term" value="F:DNA binding"/>
    <property type="evidence" value="ECO:0007669"/>
    <property type="project" value="InterPro"/>
</dbReference>
<feature type="region of interest" description="Disordered" evidence="1">
    <location>
        <begin position="1"/>
        <end position="21"/>
    </location>
</feature>
<dbReference type="Pfam" id="PF01527">
    <property type="entry name" value="HTH_Tnp_1"/>
    <property type="match status" value="1"/>
</dbReference>
<dbReference type="Proteomes" id="UP000295182">
    <property type="component" value="Unassembled WGS sequence"/>
</dbReference>
<accession>A0A4R2MW60</accession>
<dbReference type="InterPro" id="IPR002514">
    <property type="entry name" value="Transposase_8"/>
</dbReference>
<proteinExistence type="predicted"/>
<dbReference type="GO" id="GO:0006313">
    <property type="term" value="P:DNA transposition"/>
    <property type="evidence" value="ECO:0007669"/>
    <property type="project" value="InterPro"/>
</dbReference>
<gene>
    <name evidence="2" type="ORF">EV674_14513</name>
</gene>
<evidence type="ECO:0000313" key="3">
    <source>
        <dbReference type="Proteomes" id="UP000295182"/>
    </source>
</evidence>
<dbReference type="RefSeq" id="WP_119014809.1">
    <property type="nucleotide sequence ID" value="NZ_QXNC01000053.1"/>
</dbReference>
<evidence type="ECO:0000313" key="2">
    <source>
        <dbReference type="EMBL" id="TCP11340.1"/>
    </source>
</evidence>
<dbReference type="AlphaFoldDB" id="A0A4R2MW60"/>
<dbReference type="OrthoDB" id="9803878at2"/>
<organism evidence="2 3">
    <name type="scientific">Simplicispira metamorpha</name>
    <dbReference type="NCBI Taxonomy" id="80881"/>
    <lineage>
        <taxon>Bacteria</taxon>
        <taxon>Pseudomonadati</taxon>
        <taxon>Pseudomonadota</taxon>
        <taxon>Betaproteobacteria</taxon>
        <taxon>Burkholderiales</taxon>
        <taxon>Comamonadaceae</taxon>
        <taxon>Simplicispira</taxon>
    </lineage>
</organism>
<feature type="compositionally biased region" description="Low complexity" evidence="1">
    <location>
        <begin position="7"/>
        <end position="21"/>
    </location>
</feature>
<reference evidence="2 3" key="1">
    <citation type="submission" date="2019-03" db="EMBL/GenBank/DDBJ databases">
        <title>Genomic Encyclopedia of Type Strains, Phase IV (KMG-IV): sequencing the most valuable type-strain genomes for metagenomic binning, comparative biology and taxonomic classification.</title>
        <authorList>
            <person name="Goeker M."/>
        </authorList>
    </citation>
    <scope>NUCLEOTIDE SEQUENCE [LARGE SCALE GENOMIC DNA]</scope>
    <source>
        <strain evidence="2 3">DSM 1837</strain>
    </source>
</reference>
<dbReference type="InterPro" id="IPR009057">
    <property type="entry name" value="Homeodomain-like_sf"/>
</dbReference>
<dbReference type="EMBL" id="SLXH01000045">
    <property type="protein sequence ID" value="TCP11340.1"/>
    <property type="molecule type" value="Genomic_DNA"/>
</dbReference>
<evidence type="ECO:0000256" key="1">
    <source>
        <dbReference type="SAM" id="MobiDB-lite"/>
    </source>
</evidence>